<organism evidence="1 2">
    <name type="scientific">Toxocara canis</name>
    <name type="common">Canine roundworm</name>
    <dbReference type="NCBI Taxonomy" id="6265"/>
    <lineage>
        <taxon>Eukaryota</taxon>
        <taxon>Metazoa</taxon>
        <taxon>Ecdysozoa</taxon>
        <taxon>Nematoda</taxon>
        <taxon>Chromadorea</taxon>
        <taxon>Rhabditida</taxon>
        <taxon>Spirurina</taxon>
        <taxon>Ascaridomorpha</taxon>
        <taxon>Ascaridoidea</taxon>
        <taxon>Toxocaridae</taxon>
        <taxon>Toxocara</taxon>
    </lineage>
</organism>
<proteinExistence type="predicted"/>
<dbReference type="Proteomes" id="UP000031036">
    <property type="component" value="Unassembled WGS sequence"/>
</dbReference>
<accession>A0A0B2VHX0</accession>
<reference evidence="1 2" key="1">
    <citation type="submission" date="2014-11" db="EMBL/GenBank/DDBJ databases">
        <title>Genetic blueprint of the zoonotic pathogen Toxocara canis.</title>
        <authorList>
            <person name="Zhu X.-Q."/>
            <person name="Korhonen P.K."/>
            <person name="Cai H."/>
            <person name="Young N.D."/>
            <person name="Nejsum P."/>
            <person name="von Samson-Himmelstjerna G."/>
            <person name="Boag P.R."/>
            <person name="Tan P."/>
            <person name="Li Q."/>
            <person name="Min J."/>
            <person name="Yang Y."/>
            <person name="Wang X."/>
            <person name="Fang X."/>
            <person name="Hall R.S."/>
            <person name="Hofmann A."/>
            <person name="Sternberg P.W."/>
            <person name="Jex A.R."/>
            <person name="Gasser R.B."/>
        </authorList>
    </citation>
    <scope>NUCLEOTIDE SEQUENCE [LARGE SCALE GENOMIC DNA]</scope>
    <source>
        <strain evidence="1">PN_DK_2014</strain>
    </source>
</reference>
<sequence>MIYSKSRSTHREEQINIADFNKLIVQAIVDHELVREKSLRAVIKDPPEDDTDESTADADLQLVRNWAAKIGIADALVPGQLPCHGLRRHGRARILKVPFTDIFSPDQFILRFKRFEFRPQNSVARAITRRRDLMAVELAIYLEKKTR</sequence>
<evidence type="ECO:0000313" key="2">
    <source>
        <dbReference type="Proteomes" id="UP000031036"/>
    </source>
</evidence>
<name>A0A0B2VHX0_TOXCA</name>
<dbReference type="EMBL" id="JPKZ01001587">
    <property type="protein sequence ID" value="KHN81118.1"/>
    <property type="molecule type" value="Genomic_DNA"/>
</dbReference>
<protein>
    <submittedName>
        <fullName evidence="1">Uncharacterized protein</fullName>
    </submittedName>
</protein>
<comment type="caution">
    <text evidence="1">The sequence shown here is derived from an EMBL/GenBank/DDBJ whole genome shotgun (WGS) entry which is preliminary data.</text>
</comment>
<gene>
    <name evidence="1" type="ORF">Tcan_05000</name>
</gene>
<evidence type="ECO:0000313" key="1">
    <source>
        <dbReference type="EMBL" id="KHN81118.1"/>
    </source>
</evidence>
<dbReference type="AlphaFoldDB" id="A0A0B2VHX0"/>
<keyword evidence="2" id="KW-1185">Reference proteome</keyword>